<accession>A0ABU3Z4E9</accession>
<evidence type="ECO:0000256" key="1">
    <source>
        <dbReference type="SAM" id="MobiDB-lite"/>
    </source>
</evidence>
<protein>
    <submittedName>
        <fullName evidence="4">Transcriptional regulator</fullName>
    </submittedName>
</protein>
<keyword evidence="5" id="KW-1185">Reference proteome</keyword>
<evidence type="ECO:0000259" key="3">
    <source>
        <dbReference type="Pfam" id="PF21247"/>
    </source>
</evidence>
<dbReference type="Gene3D" id="3.30.565.60">
    <property type="match status" value="1"/>
</dbReference>
<organism evidence="4 5">
    <name type="scientific">Methanoculleus nereidis</name>
    <dbReference type="NCBI Taxonomy" id="2735141"/>
    <lineage>
        <taxon>Archaea</taxon>
        <taxon>Methanobacteriati</taxon>
        <taxon>Methanobacteriota</taxon>
        <taxon>Stenosarchaea group</taxon>
        <taxon>Methanomicrobia</taxon>
        <taxon>Methanomicrobiales</taxon>
        <taxon>Methanomicrobiaceae</taxon>
        <taxon>Methanoculleus</taxon>
    </lineage>
</organism>
<dbReference type="InterPro" id="IPR007421">
    <property type="entry name" value="Schlafen_AlbA_2_dom"/>
</dbReference>
<comment type="caution">
    <text evidence="4">The sequence shown here is derived from an EMBL/GenBank/DDBJ whole genome shotgun (WGS) entry which is preliminary data.</text>
</comment>
<dbReference type="EMBL" id="JABFFQ010000009">
    <property type="protein sequence ID" value="MDV4343678.1"/>
    <property type="molecule type" value="Genomic_DNA"/>
</dbReference>
<feature type="region of interest" description="Disordered" evidence="1">
    <location>
        <begin position="502"/>
        <end position="521"/>
    </location>
</feature>
<dbReference type="Pfam" id="PF13749">
    <property type="entry name" value="HATPase_c_4"/>
    <property type="match status" value="1"/>
</dbReference>
<evidence type="ECO:0000313" key="4">
    <source>
        <dbReference type="EMBL" id="MDV4343678.1"/>
    </source>
</evidence>
<proteinExistence type="predicted"/>
<evidence type="ECO:0000313" key="5">
    <source>
        <dbReference type="Proteomes" id="UP001273768"/>
    </source>
</evidence>
<feature type="compositionally biased region" description="Gly residues" evidence="1">
    <location>
        <begin position="505"/>
        <end position="514"/>
    </location>
</feature>
<dbReference type="Proteomes" id="UP001273768">
    <property type="component" value="Unassembled WGS sequence"/>
</dbReference>
<dbReference type="InterPro" id="IPR038475">
    <property type="entry name" value="RecG_C_sf"/>
</dbReference>
<dbReference type="PANTHER" id="PTHR30595">
    <property type="entry name" value="GLPR-RELATED TRANSCRIPTIONAL REPRESSOR"/>
    <property type="match status" value="1"/>
</dbReference>
<sequence length="648" mass="72904">MRCSELFDQLNELDEHPRIEAKTAHEVSTSVMETICAYANEPGLSGGFLLLGIHECEEPRDRKYCVVGIDNPDKIQRDIAEQCASRFNRVVRPECFVETVEGKAVVGIFVPEAQAGDKPIFFKKVGLPKGAFRRIGSTNQQCTDDDLQEMYQEGRIRPYDETIVADAMLDDLDGDAIAEYRRIRTGVDPDAEELRWSDAELLESLHCVKMRENTLRPTVAGLILFGSKKALRKFFPMMRLDYLRVPGRNWVEDPDHPFEAIEMREPLFHLLSRGLAAIMDDIPRAFTFTSDGLMRQEEPRIPPRVIREALVNALMHRSYLIHSPVQVIRYANRLEIRNPGHSLKPVESLGEPGSKPRNPTIAGVLHETKFAESKGSGIRVMRQLMKSARLSPPTFESEREQDLFTATFLMHHFLDQQDLQWLEHFKDANLSADEARILIHAREIGSVNNAICRDYTGLDTLTASGTLRRLRDLGLLVQHSHASATYYTPTRRLLHPGEEEKKTVEGGGAIGGGHPVSEGLPTMPEGLPTMPEGLPTMPEGLPTMPEGLPTMPEGLPTMPEGLPAYLPAKLAEAIRNLGQRSPPGQVQQVITELCSIRAYTADELAVLLRRNKKWVFRSYLSPLLRAGTLEYTIPENPRHPMQAYRTKM</sequence>
<name>A0ABU3Z4E9_9EURY</name>
<dbReference type="InterPro" id="IPR049514">
    <property type="entry name" value="Fic-like_C"/>
</dbReference>
<feature type="domain" description="Filamentation induced by cAMP protein Fic-like C-terminal" evidence="3">
    <location>
        <begin position="585"/>
        <end position="645"/>
    </location>
</feature>
<evidence type="ECO:0000259" key="2">
    <source>
        <dbReference type="Pfam" id="PF04326"/>
    </source>
</evidence>
<dbReference type="Gene3D" id="3.30.950.30">
    <property type="entry name" value="Schlafen, AAA domain"/>
    <property type="match status" value="1"/>
</dbReference>
<dbReference type="PANTHER" id="PTHR30595:SF6">
    <property type="entry name" value="SCHLAFEN ALBA-2 DOMAIN-CONTAINING PROTEIN"/>
    <property type="match status" value="1"/>
</dbReference>
<dbReference type="InterPro" id="IPR038461">
    <property type="entry name" value="Schlafen_AlbA_2_dom_sf"/>
</dbReference>
<dbReference type="Pfam" id="PF04326">
    <property type="entry name" value="SLFN_AlbA_2"/>
    <property type="match status" value="1"/>
</dbReference>
<reference evidence="4 5" key="1">
    <citation type="submission" date="2020-05" db="EMBL/GenBank/DDBJ databases">
        <title>Isolation and characterization of methanoarchaea from a cold seep at offshore SW Taiwan.</title>
        <authorList>
            <person name="Chen Y.-W."/>
            <person name="Chen S.-C."/>
            <person name="Lai M.-C."/>
        </authorList>
    </citation>
    <scope>NUCLEOTIDE SEQUENCE [LARGE SCALE GENOMIC DNA]</scope>
    <source>
        <strain evidence="4 5">YWC-01</strain>
    </source>
</reference>
<gene>
    <name evidence="4" type="ORF">HL657_10985</name>
</gene>
<feature type="domain" description="Schlafen AlbA-2" evidence="2">
    <location>
        <begin position="16"/>
        <end position="142"/>
    </location>
</feature>
<dbReference type="Pfam" id="PF21247">
    <property type="entry name" value="Fic-like_C"/>
    <property type="match status" value="1"/>
</dbReference>